<dbReference type="GO" id="GO:0008270">
    <property type="term" value="F:zinc ion binding"/>
    <property type="evidence" value="ECO:0007669"/>
    <property type="project" value="UniProtKB-KW"/>
</dbReference>
<organism evidence="8 9">
    <name type="scientific">Mycena maculata</name>
    <dbReference type="NCBI Taxonomy" id="230809"/>
    <lineage>
        <taxon>Eukaryota</taxon>
        <taxon>Fungi</taxon>
        <taxon>Dikarya</taxon>
        <taxon>Basidiomycota</taxon>
        <taxon>Agaricomycotina</taxon>
        <taxon>Agaricomycetes</taxon>
        <taxon>Agaricomycetidae</taxon>
        <taxon>Agaricales</taxon>
        <taxon>Marasmiineae</taxon>
        <taxon>Mycenaceae</taxon>
        <taxon>Mycena</taxon>
    </lineage>
</organism>
<dbReference type="Proteomes" id="UP001215280">
    <property type="component" value="Unassembled WGS sequence"/>
</dbReference>
<dbReference type="PANTHER" id="PTHR47103">
    <property type="entry name" value="DNA-BINDING PROTEIN"/>
    <property type="match status" value="1"/>
</dbReference>
<name>A0AAD7I305_9AGAR</name>
<dbReference type="Gene3D" id="4.10.60.10">
    <property type="entry name" value="Zinc finger, CCHC-type"/>
    <property type="match status" value="2"/>
</dbReference>
<dbReference type="SMART" id="SM00343">
    <property type="entry name" value="ZnF_C2HC"/>
    <property type="match status" value="3"/>
</dbReference>
<evidence type="ECO:0000256" key="3">
    <source>
        <dbReference type="ARBA" id="ARBA00022737"/>
    </source>
</evidence>
<evidence type="ECO:0000313" key="8">
    <source>
        <dbReference type="EMBL" id="KAJ7733858.1"/>
    </source>
</evidence>
<dbReference type="GO" id="GO:0003676">
    <property type="term" value="F:nucleic acid binding"/>
    <property type="evidence" value="ECO:0007669"/>
    <property type="project" value="InterPro"/>
</dbReference>
<protein>
    <recommendedName>
        <fullName evidence="7">CCHC-type domain-containing protein</fullName>
    </recommendedName>
</protein>
<evidence type="ECO:0000256" key="5">
    <source>
        <dbReference type="ARBA" id="ARBA00022833"/>
    </source>
</evidence>
<keyword evidence="2" id="KW-0479">Metal-binding</keyword>
<keyword evidence="4 6" id="KW-0863">Zinc-finger</keyword>
<feature type="domain" description="CCHC-type" evidence="7">
    <location>
        <begin position="54"/>
        <end position="69"/>
    </location>
</feature>
<dbReference type="SUPFAM" id="SSF57756">
    <property type="entry name" value="Retrovirus zinc finger-like domains"/>
    <property type="match status" value="2"/>
</dbReference>
<evidence type="ECO:0000313" key="9">
    <source>
        <dbReference type="Proteomes" id="UP001215280"/>
    </source>
</evidence>
<dbReference type="InterPro" id="IPR036875">
    <property type="entry name" value="Znf_CCHC_sf"/>
</dbReference>
<feature type="domain" description="CCHC-type" evidence="7">
    <location>
        <begin position="103"/>
        <end position="119"/>
    </location>
</feature>
<dbReference type="PROSITE" id="PS50158">
    <property type="entry name" value="ZF_CCHC"/>
    <property type="match status" value="3"/>
</dbReference>
<evidence type="ECO:0000256" key="6">
    <source>
        <dbReference type="PROSITE-ProRule" id="PRU00047"/>
    </source>
</evidence>
<dbReference type="PANTHER" id="PTHR47103:SF8">
    <property type="entry name" value="DNA-BINDING PROTEIN"/>
    <property type="match status" value="1"/>
</dbReference>
<evidence type="ECO:0000259" key="7">
    <source>
        <dbReference type="PROSITE" id="PS50158"/>
    </source>
</evidence>
<accession>A0AAD7I305</accession>
<evidence type="ECO:0000256" key="1">
    <source>
        <dbReference type="ARBA" id="ARBA00022664"/>
    </source>
</evidence>
<gene>
    <name evidence="8" type="ORF">DFH07DRAFT_845209</name>
</gene>
<keyword evidence="9" id="KW-1185">Reference proteome</keyword>
<sequence length="149" mass="16422">MLSLVRLTLRVPYVLRSLRPTSCDVGVGHILRAQAFSSTPKSRRASLPRYWMVCENCRTEGHWTKDCKEPLVCAACGVEGHLRKDCPNPEPARLEALKNAPVKCFRCGEVGHALSKCPQPAKCFNCGQTVRRSTPSLSRVPLPTPVPGL</sequence>
<dbReference type="InterPro" id="IPR001878">
    <property type="entry name" value="Znf_CCHC"/>
</dbReference>
<keyword evidence="5" id="KW-0862">Zinc</keyword>
<comment type="caution">
    <text evidence="8">The sequence shown here is derived from an EMBL/GenBank/DDBJ whole genome shotgun (WGS) entry which is preliminary data.</text>
</comment>
<proteinExistence type="predicted"/>
<evidence type="ECO:0000256" key="4">
    <source>
        <dbReference type="ARBA" id="ARBA00022771"/>
    </source>
</evidence>
<reference evidence="8" key="1">
    <citation type="submission" date="2023-03" db="EMBL/GenBank/DDBJ databases">
        <title>Massive genome expansion in bonnet fungi (Mycena s.s.) driven by repeated elements and novel gene families across ecological guilds.</title>
        <authorList>
            <consortium name="Lawrence Berkeley National Laboratory"/>
            <person name="Harder C.B."/>
            <person name="Miyauchi S."/>
            <person name="Viragh M."/>
            <person name="Kuo A."/>
            <person name="Thoen E."/>
            <person name="Andreopoulos B."/>
            <person name="Lu D."/>
            <person name="Skrede I."/>
            <person name="Drula E."/>
            <person name="Henrissat B."/>
            <person name="Morin E."/>
            <person name="Kohler A."/>
            <person name="Barry K."/>
            <person name="LaButti K."/>
            <person name="Morin E."/>
            <person name="Salamov A."/>
            <person name="Lipzen A."/>
            <person name="Mereny Z."/>
            <person name="Hegedus B."/>
            <person name="Baldrian P."/>
            <person name="Stursova M."/>
            <person name="Weitz H."/>
            <person name="Taylor A."/>
            <person name="Grigoriev I.V."/>
            <person name="Nagy L.G."/>
            <person name="Martin F."/>
            <person name="Kauserud H."/>
        </authorList>
    </citation>
    <scope>NUCLEOTIDE SEQUENCE</scope>
    <source>
        <strain evidence="8">CBHHK188m</strain>
    </source>
</reference>
<dbReference type="AlphaFoldDB" id="A0AAD7I305"/>
<dbReference type="EMBL" id="JARJLG010000165">
    <property type="protein sequence ID" value="KAJ7733858.1"/>
    <property type="molecule type" value="Genomic_DNA"/>
</dbReference>
<keyword evidence="1" id="KW-0507">mRNA processing</keyword>
<keyword evidence="3" id="KW-0677">Repeat</keyword>
<dbReference type="GO" id="GO:0006397">
    <property type="term" value="P:mRNA processing"/>
    <property type="evidence" value="ECO:0007669"/>
    <property type="project" value="UniProtKB-KW"/>
</dbReference>
<dbReference type="Pfam" id="PF00098">
    <property type="entry name" value="zf-CCHC"/>
    <property type="match status" value="3"/>
</dbReference>
<feature type="domain" description="CCHC-type" evidence="7">
    <location>
        <begin position="73"/>
        <end position="88"/>
    </location>
</feature>
<evidence type="ECO:0000256" key="2">
    <source>
        <dbReference type="ARBA" id="ARBA00022723"/>
    </source>
</evidence>